<dbReference type="RefSeq" id="WP_136887130.1">
    <property type="nucleotide sequence ID" value="NZ_SUNI01000019.1"/>
</dbReference>
<dbReference type="Pfam" id="PF08402">
    <property type="entry name" value="TOBE_2"/>
    <property type="match status" value="1"/>
</dbReference>
<comment type="caution">
    <text evidence="5">The sequence shown here is derived from an EMBL/GenBank/DDBJ whole genome shotgun (WGS) entry which is preliminary data.</text>
</comment>
<accession>A0A4U0R5A7</accession>
<keyword evidence="2" id="KW-0547">Nucleotide-binding</keyword>
<dbReference type="InterPro" id="IPR017871">
    <property type="entry name" value="ABC_transporter-like_CS"/>
</dbReference>
<keyword evidence="6" id="KW-1185">Reference proteome</keyword>
<keyword evidence="3 5" id="KW-0067">ATP-binding</keyword>
<dbReference type="PROSITE" id="PS50893">
    <property type="entry name" value="ABC_TRANSPORTER_2"/>
    <property type="match status" value="1"/>
</dbReference>
<sequence length="351" mass="37317">MTTQTRGAVAFEQVRKDFGAFTAIPDLTLRIEPGELVTLLGPSGCGKTTTLRMLAGLETPTAGRILIGGEDVTRLPANRRDVSMVFQSYALFPHMSVAQNVAYGLESGGMKGGAVRDAVETGLDLVGLGGMGARLPSELSGGQQQRVAVARALVLEPQVLLLDEPLSNLDARLRRRVRTEIRELQQRLGFTAVYVTHDQEEALAVSDRIVVMQNGRIAQQGPPRELYEQPASDFIADFIGESNVVPCTVEGLSEGAATVRVGGLVQQVPARHAVLGPARLSVRANAITVQTGQGPFMGRIATSAYLGDHLEYEIETAIGPLFAVDAEGDAPLSPGTPVTLSFRPRGLALIA</sequence>
<protein>
    <submittedName>
        <fullName evidence="5">ABC transporter ATP-binding protein</fullName>
    </submittedName>
</protein>
<organism evidence="5 6">
    <name type="scientific">Paracoccus gahaiensis</name>
    <dbReference type="NCBI Taxonomy" id="1706839"/>
    <lineage>
        <taxon>Bacteria</taxon>
        <taxon>Pseudomonadati</taxon>
        <taxon>Pseudomonadota</taxon>
        <taxon>Alphaproteobacteria</taxon>
        <taxon>Rhodobacterales</taxon>
        <taxon>Paracoccaceae</taxon>
        <taxon>Paracoccus</taxon>
    </lineage>
</organism>
<dbReference type="InterPro" id="IPR013611">
    <property type="entry name" value="Transp-assoc_OB_typ2"/>
</dbReference>
<dbReference type="Gene3D" id="3.40.50.300">
    <property type="entry name" value="P-loop containing nucleotide triphosphate hydrolases"/>
    <property type="match status" value="1"/>
</dbReference>
<dbReference type="GO" id="GO:0015697">
    <property type="term" value="P:quaternary ammonium group transport"/>
    <property type="evidence" value="ECO:0007669"/>
    <property type="project" value="UniProtKB-ARBA"/>
</dbReference>
<dbReference type="InterPro" id="IPR008995">
    <property type="entry name" value="Mo/tungstate-bd_C_term_dom"/>
</dbReference>
<evidence type="ECO:0000313" key="6">
    <source>
        <dbReference type="Proteomes" id="UP000309747"/>
    </source>
</evidence>
<dbReference type="GO" id="GO:0043190">
    <property type="term" value="C:ATP-binding cassette (ABC) transporter complex"/>
    <property type="evidence" value="ECO:0007669"/>
    <property type="project" value="InterPro"/>
</dbReference>
<dbReference type="InterPro" id="IPR050093">
    <property type="entry name" value="ABC_SmlMolc_Importer"/>
</dbReference>
<name>A0A4U0R5A7_9RHOB</name>
<dbReference type="PANTHER" id="PTHR42781">
    <property type="entry name" value="SPERMIDINE/PUTRESCINE IMPORT ATP-BINDING PROTEIN POTA"/>
    <property type="match status" value="1"/>
</dbReference>
<dbReference type="InterPro" id="IPR027417">
    <property type="entry name" value="P-loop_NTPase"/>
</dbReference>
<dbReference type="FunFam" id="3.40.50.300:FF:000425">
    <property type="entry name" value="Probable ABC transporter, ATP-binding subunit"/>
    <property type="match status" value="1"/>
</dbReference>
<reference evidence="5 6" key="1">
    <citation type="submission" date="2019-04" db="EMBL/GenBank/DDBJ databases">
        <authorList>
            <person name="Li J."/>
        </authorList>
    </citation>
    <scope>NUCLEOTIDE SEQUENCE [LARGE SCALE GENOMIC DNA]</scope>
    <source>
        <strain evidence="5 6">KCTC 42687</strain>
    </source>
</reference>
<evidence type="ECO:0000256" key="2">
    <source>
        <dbReference type="ARBA" id="ARBA00022741"/>
    </source>
</evidence>
<dbReference type="Gene3D" id="2.40.50.100">
    <property type="match status" value="1"/>
</dbReference>
<dbReference type="AlphaFoldDB" id="A0A4U0R5A7"/>
<dbReference type="Proteomes" id="UP000309747">
    <property type="component" value="Unassembled WGS sequence"/>
</dbReference>
<dbReference type="GO" id="GO:0005524">
    <property type="term" value="F:ATP binding"/>
    <property type="evidence" value="ECO:0007669"/>
    <property type="project" value="UniProtKB-KW"/>
</dbReference>
<dbReference type="SUPFAM" id="SSF52540">
    <property type="entry name" value="P-loop containing nucleoside triphosphate hydrolases"/>
    <property type="match status" value="1"/>
</dbReference>
<dbReference type="SUPFAM" id="SSF50331">
    <property type="entry name" value="MOP-like"/>
    <property type="match status" value="1"/>
</dbReference>
<evidence type="ECO:0000256" key="1">
    <source>
        <dbReference type="ARBA" id="ARBA00022448"/>
    </source>
</evidence>
<evidence type="ECO:0000259" key="4">
    <source>
        <dbReference type="PROSITE" id="PS50893"/>
    </source>
</evidence>
<evidence type="ECO:0000313" key="5">
    <source>
        <dbReference type="EMBL" id="TJZ90143.1"/>
    </source>
</evidence>
<gene>
    <name evidence="5" type="ORF">FA743_16125</name>
</gene>
<proteinExistence type="predicted"/>
<dbReference type="EMBL" id="SUNI01000019">
    <property type="protein sequence ID" value="TJZ90143.1"/>
    <property type="molecule type" value="Genomic_DNA"/>
</dbReference>
<dbReference type="PANTHER" id="PTHR42781:SF4">
    <property type="entry name" value="SPERMIDINE_PUTRESCINE IMPORT ATP-BINDING PROTEIN POTA"/>
    <property type="match status" value="1"/>
</dbReference>
<evidence type="ECO:0000256" key="3">
    <source>
        <dbReference type="ARBA" id="ARBA00022840"/>
    </source>
</evidence>
<keyword evidence="1" id="KW-0813">Transport</keyword>
<dbReference type="InterPro" id="IPR003439">
    <property type="entry name" value="ABC_transporter-like_ATP-bd"/>
</dbReference>
<dbReference type="PROSITE" id="PS00211">
    <property type="entry name" value="ABC_TRANSPORTER_1"/>
    <property type="match status" value="1"/>
</dbReference>
<dbReference type="GO" id="GO:0016887">
    <property type="term" value="F:ATP hydrolysis activity"/>
    <property type="evidence" value="ECO:0007669"/>
    <property type="project" value="InterPro"/>
</dbReference>
<dbReference type="OrthoDB" id="9802264at2"/>
<dbReference type="SMART" id="SM00382">
    <property type="entry name" value="AAA"/>
    <property type="match status" value="1"/>
</dbReference>
<dbReference type="Pfam" id="PF00005">
    <property type="entry name" value="ABC_tran"/>
    <property type="match status" value="1"/>
</dbReference>
<dbReference type="InterPro" id="IPR003593">
    <property type="entry name" value="AAA+_ATPase"/>
</dbReference>
<feature type="domain" description="ABC transporter" evidence="4">
    <location>
        <begin position="9"/>
        <end position="239"/>
    </location>
</feature>
<dbReference type="GO" id="GO:0022857">
    <property type="term" value="F:transmembrane transporter activity"/>
    <property type="evidence" value="ECO:0007669"/>
    <property type="project" value="InterPro"/>
</dbReference>